<dbReference type="EMBL" id="CP013342">
    <property type="protein sequence ID" value="AMU94207.1"/>
    <property type="molecule type" value="Genomic_DNA"/>
</dbReference>
<dbReference type="CDD" id="cd00093">
    <property type="entry name" value="HTH_XRE"/>
    <property type="match status" value="1"/>
</dbReference>
<evidence type="ECO:0000259" key="1">
    <source>
        <dbReference type="PROSITE" id="PS50943"/>
    </source>
</evidence>
<dbReference type="AlphaFoldDB" id="A0A142VY50"/>
<dbReference type="GO" id="GO:0003677">
    <property type="term" value="F:DNA binding"/>
    <property type="evidence" value="ECO:0007669"/>
    <property type="project" value="InterPro"/>
</dbReference>
<organism evidence="2 3">
    <name type="scientific">Sphingopyxis terrae subsp. terrae NBRC 15098</name>
    <dbReference type="NCBI Taxonomy" id="1219058"/>
    <lineage>
        <taxon>Bacteria</taxon>
        <taxon>Pseudomonadati</taxon>
        <taxon>Pseudomonadota</taxon>
        <taxon>Alphaproteobacteria</taxon>
        <taxon>Sphingomonadales</taxon>
        <taxon>Sphingomonadaceae</taxon>
        <taxon>Sphingopyxis</taxon>
    </lineage>
</organism>
<accession>A0A142VY50</accession>
<feature type="domain" description="HTH cro/C1-type" evidence="1">
    <location>
        <begin position="17"/>
        <end position="71"/>
    </location>
</feature>
<dbReference type="InterPro" id="IPR010982">
    <property type="entry name" value="Lambda_DNA-bd_dom_sf"/>
</dbReference>
<dbReference type="Gene3D" id="1.10.260.40">
    <property type="entry name" value="lambda repressor-like DNA-binding domains"/>
    <property type="match status" value="1"/>
</dbReference>
<dbReference type="KEGG" id="ster:AOA14_06255"/>
<dbReference type="Pfam" id="PF01381">
    <property type="entry name" value="HTH_3"/>
    <property type="match status" value="1"/>
</dbReference>
<sequence length="84" mass="9610">MRKSVYSEEGRLLAESLTEARKRAGMHQADVAAKMGSDQTVISNIERGHRRIDAIEFFEFANAVDCDPVELYRSIVEKWRGLPR</sequence>
<dbReference type="Proteomes" id="UP000076234">
    <property type="component" value="Chromosome"/>
</dbReference>
<evidence type="ECO:0000313" key="3">
    <source>
        <dbReference type="Proteomes" id="UP000076234"/>
    </source>
</evidence>
<proteinExistence type="predicted"/>
<dbReference type="SMART" id="SM00530">
    <property type="entry name" value="HTH_XRE"/>
    <property type="match status" value="1"/>
</dbReference>
<reference evidence="3" key="1">
    <citation type="submission" date="2015-11" db="EMBL/GenBank/DDBJ databases">
        <title>Complete genome sequence of a polyethylene glycol-degrading strain Sphingopyxis terrae strain 203-1 (NBRC 15098).</title>
        <authorList>
            <person name="Yoshiyuki O."/>
            <person name="Shouta N."/>
            <person name="Nagata Y."/>
            <person name="Numata M."/>
            <person name="Tsuchikane K."/>
            <person name="Hosoyama A."/>
            <person name="Yamazoe A."/>
            <person name="Tsuda M."/>
            <person name="Fujita N."/>
            <person name="Kawai F."/>
        </authorList>
    </citation>
    <scope>NUCLEOTIDE SEQUENCE [LARGE SCALE GENOMIC DNA]</scope>
    <source>
        <strain evidence="3">203-1</strain>
    </source>
</reference>
<name>A0A142VY50_9SPHN</name>
<dbReference type="InterPro" id="IPR001387">
    <property type="entry name" value="Cro/C1-type_HTH"/>
</dbReference>
<dbReference type="STRING" id="1219058.AOA14_06255"/>
<reference evidence="2 3" key="2">
    <citation type="journal article" date="2016" name="Genome Announc.">
        <title>Complete Genome Sequence of Sphingopyxis terrae Strain 203-1 (NBRC 111660), a Polyethylene Glycol Degrader.</title>
        <authorList>
            <person name="Ohtsubo Y."/>
            <person name="Nonoyama S."/>
            <person name="Nagata Y."/>
            <person name="Numata M."/>
            <person name="Tsuchikane K."/>
            <person name="Hosoyama A."/>
            <person name="Yamazoe A."/>
            <person name="Tsuda M."/>
            <person name="Fujita N."/>
            <person name="Kawai F."/>
        </authorList>
    </citation>
    <scope>NUCLEOTIDE SEQUENCE [LARGE SCALE GENOMIC DNA]</scope>
    <source>
        <strain evidence="2 3">203-1</strain>
    </source>
</reference>
<dbReference type="SUPFAM" id="SSF47413">
    <property type="entry name" value="lambda repressor-like DNA-binding domains"/>
    <property type="match status" value="1"/>
</dbReference>
<evidence type="ECO:0000313" key="2">
    <source>
        <dbReference type="EMBL" id="AMU94207.1"/>
    </source>
</evidence>
<gene>
    <name evidence="2" type="ORF">AOA14_06255</name>
</gene>
<protein>
    <recommendedName>
        <fullName evidence="1">HTH cro/C1-type domain-containing protein</fullName>
    </recommendedName>
</protein>
<dbReference type="PROSITE" id="PS50943">
    <property type="entry name" value="HTH_CROC1"/>
    <property type="match status" value="1"/>
</dbReference>